<dbReference type="EMBL" id="AP024488">
    <property type="protein sequence ID" value="BCS96402.1"/>
    <property type="molecule type" value="Genomic_DNA"/>
</dbReference>
<dbReference type="InterPro" id="IPR041698">
    <property type="entry name" value="Methyltransf_25"/>
</dbReference>
<reference evidence="2 3" key="1">
    <citation type="submission" date="2021-02" db="EMBL/GenBank/DDBJ databases">
        <title>Complete genome of Desulfoluna sp. strain ASN36.</title>
        <authorList>
            <person name="Takahashi A."/>
            <person name="Kojima H."/>
            <person name="Fukui M."/>
        </authorList>
    </citation>
    <scope>NUCLEOTIDE SEQUENCE [LARGE SCALE GENOMIC DNA]</scope>
    <source>
        <strain evidence="2 3">ASN36</strain>
    </source>
</reference>
<proteinExistence type="predicted"/>
<dbReference type="Gene3D" id="3.40.50.150">
    <property type="entry name" value="Vaccinia Virus protein VP39"/>
    <property type="match status" value="1"/>
</dbReference>
<dbReference type="Pfam" id="PF13649">
    <property type="entry name" value="Methyltransf_25"/>
    <property type="match status" value="1"/>
</dbReference>
<dbReference type="PANTHER" id="PTHR43591:SF110">
    <property type="entry name" value="RHODANESE DOMAIN-CONTAINING PROTEIN"/>
    <property type="match status" value="1"/>
</dbReference>
<gene>
    <name evidence="2" type="ORF">DSLASN_20340</name>
</gene>
<dbReference type="SUPFAM" id="SSF53335">
    <property type="entry name" value="S-adenosyl-L-methionine-dependent methyltransferases"/>
    <property type="match status" value="1"/>
</dbReference>
<dbReference type="InterPro" id="IPR029063">
    <property type="entry name" value="SAM-dependent_MTases_sf"/>
</dbReference>
<dbReference type="CDD" id="cd02440">
    <property type="entry name" value="AdoMet_MTases"/>
    <property type="match status" value="1"/>
</dbReference>
<accession>A0ABM7PGD8</accession>
<sequence>MNSYSLLSRPYDYSVKENFCNHRGQTVKALGLEPGNVVVDIACGTALNFEHILDAIGPQGTLIGVDFSPAMLARAQAKIDANGWQNVHLLHKDASEVSQADLDSLTGQSGLQVDAVLCTLGLCVIPEWEEAFNRSYDVLRTDGRYAIMDVYYPYNSLLARLNDLLAGSDVSRRSWEPLQQTSADYSEDRYPIEKFPFIVRMGPVAMSEAYAFVASGRKQ</sequence>
<organism evidence="2 3">
    <name type="scientific">Desulfoluna limicola</name>
    <dbReference type="NCBI Taxonomy" id="2810562"/>
    <lineage>
        <taxon>Bacteria</taxon>
        <taxon>Pseudomonadati</taxon>
        <taxon>Thermodesulfobacteriota</taxon>
        <taxon>Desulfobacteria</taxon>
        <taxon>Desulfobacterales</taxon>
        <taxon>Desulfolunaceae</taxon>
        <taxon>Desulfoluna</taxon>
    </lineage>
</organism>
<feature type="domain" description="Methyltransferase" evidence="1">
    <location>
        <begin position="38"/>
        <end position="143"/>
    </location>
</feature>
<name>A0ABM7PGD8_9BACT</name>
<evidence type="ECO:0000313" key="2">
    <source>
        <dbReference type="EMBL" id="BCS96402.1"/>
    </source>
</evidence>
<dbReference type="RefSeq" id="WP_236892718.1">
    <property type="nucleotide sequence ID" value="NZ_AP024488.1"/>
</dbReference>
<protein>
    <recommendedName>
        <fullName evidence="1">Methyltransferase domain-containing protein</fullName>
    </recommendedName>
</protein>
<evidence type="ECO:0000259" key="1">
    <source>
        <dbReference type="Pfam" id="PF13649"/>
    </source>
</evidence>
<dbReference type="PANTHER" id="PTHR43591">
    <property type="entry name" value="METHYLTRANSFERASE"/>
    <property type="match status" value="1"/>
</dbReference>
<keyword evidence="3" id="KW-1185">Reference proteome</keyword>
<dbReference type="Proteomes" id="UP001320148">
    <property type="component" value="Chromosome"/>
</dbReference>
<evidence type="ECO:0000313" key="3">
    <source>
        <dbReference type="Proteomes" id="UP001320148"/>
    </source>
</evidence>